<keyword evidence="5" id="KW-1185">Reference proteome</keyword>
<evidence type="ECO:0000256" key="3">
    <source>
        <dbReference type="ARBA" id="ARBA00023002"/>
    </source>
</evidence>
<sequence length="307" mass="33296">MTEELITAYPAAVPEKQKQELPGLDTRLRPGVEYVKQENWDHHGKPHLQTYKGSEKLKGKYAIVTGGDSGIGRAVAHLYAIEGLKGVTISYLPQEKEDAKNAAEQITKEGCNVNLVEADLQKEEDCRKVVEAHLRVFEYLNILVNNASKQIMSDTIEDLDLGNVRSVFESNILQMIAVSKFAVPHMKRGAAIINTTSVVAYSGNPRLLDYASTKGAIVSFTRALARQLSPRGIRVNMVAPGPVITALQAASREAEEMEGFGLGSPLHGRAAQPAEIAPSFVFLGCSDSNCMTGQCIHVNNGVHLGDS</sequence>
<comment type="similarity">
    <text evidence="1">Belongs to the short-chain dehydrogenases/reductases (SDR) family.</text>
</comment>
<dbReference type="InterPro" id="IPR002347">
    <property type="entry name" value="SDR_fam"/>
</dbReference>
<dbReference type="PRINTS" id="PR00080">
    <property type="entry name" value="SDRFAMILY"/>
</dbReference>
<reference evidence="5" key="2">
    <citation type="submission" date="2015-01" db="EMBL/GenBank/DDBJ databases">
        <title>Evolutionary Origins and Diversification of the Mycorrhizal Mutualists.</title>
        <authorList>
            <consortium name="DOE Joint Genome Institute"/>
            <consortium name="Mycorrhizal Genomics Consortium"/>
            <person name="Kohler A."/>
            <person name="Kuo A."/>
            <person name="Nagy L.G."/>
            <person name="Floudas D."/>
            <person name="Copeland A."/>
            <person name="Barry K.W."/>
            <person name="Cichocki N."/>
            <person name="Veneault-Fourrey C."/>
            <person name="LaButti K."/>
            <person name="Lindquist E.A."/>
            <person name="Lipzen A."/>
            <person name="Lundell T."/>
            <person name="Morin E."/>
            <person name="Murat C."/>
            <person name="Riley R."/>
            <person name="Ohm R."/>
            <person name="Sun H."/>
            <person name="Tunlid A."/>
            <person name="Henrissat B."/>
            <person name="Grigoriev I.V."/>
            <person name="Hibbett D.S."/>
            <person name="Martin F."/>
        </authorList>
    </citation>
    <scope>NUCLEOTIDE SEQUENCE [LARGE SCALE GENOMIC DNA]</scope>
    <source>
        <strain evidence="5">Marx 270</strain>
    </source>
</reference>
<dbReference type="GO" id="GO:0016614">
    <property type="term" value="F:oxidoreductase activity, acting on CH-OH group of donors"/>
    <property type="evidence" value="ECO:0007669"/>
    <property type="project" value="UniProtKB-ARBA"/>
</dbReference>
<dbReference type="InParanoid" id="A0A0C3PN07"/>
<dbReference type="Proteomes" id="UP000054217">
    <property type="component" value="Unassembled WGS sequence"/>
</dbReference>
<dbReference type="Gene3D" id="3.40.50.720">
    <property type="entry name" value="NAD(P)-binding Rossmann-like Domain"/>
    <property type="match status" value="1"/>
</dbReference>
<keyword evidence="3" id="KW-0560">Oxidoreductase</keyword>
<dbReference type="InterPro" id="IPR036291">
    <property type="entry name" value="NAD(P)-bd_dom_sf"/>
</dbReference>
<dbReference type="InterPro" id="IPR020904">
    <property type="entry name" value="Sc_DH/Rdtase_CS"/>
</dbReference>
<dbReference type="FunFam" id="3.40.50.720:FF:000084">
    <property type="entry name" value="Short-chain dehydrogenase reductase"/>
    <property type="match status" value="1"/>
</dbReference>
<protein>
    <submittedName>
        <fullName evidence="4">Uncharacterized protein</fullName>
    </submittedName>
</protein>
<dbReference type="PROSITE" id="PS00061">
    <property type="entry name" value="ADH_SHORT"/>
    <property type="match status" value="1"/>
</dbReference>
<dbReference type="EMBL" id="KN831954">
    <property type="protein sequence ID" value="KIO09754.1"/>
    <property type="molecule type" value="Genomic_DNA"/>
</dbReference>
<dbReference type="STRING" id="870435.A0A0C3PN07"/>
<organism evidence="4 5">
    <name type="scientific">Pisolithus tinctorius Marx 270</name>
    <dbReference type="NCBI Taxonomy" id="870435"/>
    <lineage>
        <taxon>Eukaryota</taxon>
        <taxon>Fungi</taxon>
        <taxon>Dikarya</taxon>
        <taxon>Basidiomycota</taxon>
        <taxon>Agaricomycotina</taxon>
        <taxon>Agaricomycetes</taxon>
        <taxon>Agaricomycetidae</taxon>
        <taxon>Boletales</taxon>
        <taxon>Sclerodermatineae</taxon>
        <taxon>Pisolithaceae</taxon>
        <taxon>Pisolithus</taxon>
    </lineage>
</organism>
<dbReference type="AlphaFoldDB" id="A0A0C3PN07"/>
<dbReference type="Pfam" id="PF13561">
    <property type="entry name" value="adh_short_C2"/>
    <property type="match status" value="1"/>
</dbReference>
<dbReference type="PRINTS" id="PR00081">
    <property type="entry name" value="GDHRDH"/>
</dbReference>
<gene>
    <name evidence="4" type="ORF">M404DRAFT_14178</name>
</gene>
<dbReference type="HOGENOM" id="CLU_010194_4_3_1"/>
<accession>A0A0C3PN07</accession>
<proteinExistence type="inferred from homology"/>
<evidence type="ECO:0000256" key="2">
    <source>
        <dbReference type="ARBA" id="ARBA00022857"/>
    </source>
</evidence>
<reference evidence="4 5" key="1">
    <citation type="submission" date="2014-04" db="EMBL/GenBank/DDBJ databases">
        <authorList>
            <consortium name="DOE Joint Genome Institute"/>
            <person name="Kuo A."/>
            <person name="Kohler A."/>
            <person name="Costa M.D."/>
            <person name="Nagy L.G."/>
            <person name="Floudas D."/>
            <person name="Copeland A."/>
            <person name="Barry K.W."/>
            <person name="Cichocki N."/>
            <person name="Veneault-Fourrey C."/>
            <person name="LaButti K."/>
            <person name="Lindquist E.A."/>
            <person name="Lipzen A."/>
            <person name="Lundell T."/>
            <person name="Morin E."/>
            <person name="Murat C."/>
            <person name="Sun H."/>
            <person name="Tunlid A."/>
            <person name="Henrissat B."/>
            <person name="Grigoriev I.V."/>
            <person name="Hibbett D.S."/>
            <person name="Martin F."/>
            <person name="Nordberg H.P."/>
            <person name="Cantor M.N."/>
            <person name="Hua S.X."/>
        </authorList>
    </citation>
    <scope>NUCLEOTIDE SEQUENCE [LARGE SCALE GENOMIC DNA]</scope>
    <source>
        <strain evidence="4 5">Marx 270</strain>
    </source>
</reference>
<dbReference type="PANTHER" id="PTHR48107">
    <property type="entry name" value="NADPH-DEPENDENT ALDEHYDE REDUCTASE-LIKE PROTEIN, CHLOROPLASTIC-RELATED"/>
    <property type="match status" value="1"/>
</dbReference>
<dbReference type="OrthoDB" id="1393670at2759"/>
<keyword evidence="2" id="KW-0521">NADP</keyword>
<evidence type="ECO:0000256" key="1">
    <source>
        <dbReference type="ARBA" id="ARBA00006484"/>
    </source>
</evidence>
<dbReference type="PANTHER" id="PTHR48107:SF16">
    <property type="entry name" value="NADPH-DEPENDENT ALDEHYDE REDUCTASE 1, CHLOROPLASTIC"/>
    <property type="match status" value="1"/>
</dbReference>
<evidence type="ECO:0000313" key="5">
    <source>
        <dbReference type="Proteomes" id="UP000054217"/>
    </source>
</evidence>
<dbReference type="SUPFAM" id="SSF51735">
    <property type="entry name" value="NAD(P)-binding Rossmann-fold domains"/>
    <property type="match status" value="1"/>
</dbReference>
<name>A0A0C3PN07_PISTI</name>
<evidence type="ECO:0000313" key="4">
    <source>
        <dbReference type="EMBL" id="KIO09754.1"/>
    </source>
</evidence>
<dbReference type="FunCoup" id="A0A0C3PN07">
    <property type="interactions" value="2"/>
</dbReference>